<name>A0A8K0DST8_9ROSA</name>
<dbReference type="EMBL" id="VOIH02000011">
    <property type="protein sequence ID" value="KAF3433474.1"/>
    <property type="molecule type" value="Genomic_DNA"/>
</dbReference>
<accession>A0A8K0DST8</accession>
<gene>
    <name evidence="2" type="ORF">FNV43_RR24576</name>
</gene>
<evidence type="ECO:0000313" key="3">
    <source>
        <dbReference type="Proteomes" id="UP000796880"/>
    </source>
</evidence>
<feature type="region of interest" description="Disordered" evidence="1">
    <location>
        <begin position="218"/>
        <end position="243"/>
    </location>
</feature>
<keyword evidence="3" id="KW-1185">Reference proteome</keyword>
<evidence type="ECO:0000256" key="1">
    <source>
        <dbReference type="SAM" id="MobiDB-lite"/>
    </source>
</evidence>
<organism evidence="2 3">
    <name type="scientific">Rhamnella rubrinervis</name>
    <dbReference type="NCBI Taxonomy" id="2594499"/>
    <lineage>
        <taxon>Eukaryota</taxon>
        <taxon>Viridiplantae</taxon>
        <taxon>Streptophyta</taxon>
        <taxon>Embryophyta</taxon>
        <taxon>Tracheophyta</taxon>
        <taxon>Spermatophyta</taxon>
        <taxon>Magnoliopsida</taxon>
        <taxon>eudicotyledons</taxon>
        <taxon>Gunneridae</taxon>
        <taxon>Pentapetalae</taxon>
        <taxon>rosids</taxon>
        <taxon>fabids</taxon>
        <taxon>Rosales</taxon>
        <taxon>Rhamnaceae</taxon>
        <taxon>rhamnoid group</taxon>
        <taxon>Rhamneae</taxon>
        <taxon>Rhamnella</taxon>
    </lineage>
</organism>
<sequence>MAAIRITSKLLFEAYSTSTGEIGLQAASYGHESPTTLFSVSVSGRIRRLVLNLTVDHSPLAYVSLLFTYKKEEKSEGMYSLNKKNKQVLEESSQVTLFLQLRLATRIHTYTKLDYKGDLGEEIHFTDGNDSYKDFTGKEIDRVIWPMKKGVRIRMSFLARLKQSHISRLQLGMENYLTKLLLLPTLEGLVEPLSPLLKLSRTASYLISAKAKGVELDADKKTPSNLGEKASPRDSSDEGGSVTKESYSCLRFWLKKEGAGKDYSIQKRKGVRKG</sequence>
<dbReference type="AlphaFoldDB" id="A0A8K0DST8"/>
<protein>
    <submittedName>
        <fullName evidence="2">Uncharacterized protein</fullName>
    </submittedName>
</protein>
<comment type="caution">
    <text evidence="2">The sequence shown here is derived from an EMBL/GenBank/DDBJ whole genome shotgun (WGS) entry which is preliminary data.</text>
</comment>
<evidence type="ECO:0000313" key="2">
    <source>
        <dbReference type="EMBL" id="KAF3433474.1"/>
    </source>
</evidence>
<reference evidence="2" key="1">
    <citation type="submission" date="2020-03" db="EMBL/GenBank/DDBJ databases">
        <title>A high-quality chromosome-level genome assembly of a woody plant with both climbing and erect habits, Rhamnella rubrinervis.</title>
        <authorList>
            <person name="Lu Z."/>
            <person name="Yang Y."/>
            <person name="Zhu X."/>
            <person name="Sun Y."/>
        </authorList>
    </citation>
    <scope>NUCLEOTIDE SEQUENCE</scope>
    <source>
        <strain evidence="2">BYM</strain>
        <tissue evidence="2">Leaf</tissue>
    </source>
</reference>
<dbReference type="Proteomes" id="UP000796880">
    <property type="component" value="Unassembled WGS sequence"/>
</dbReference>
<proteinExistence type="predicted"/>